<protein>
    <submittedName>
        <fullName evidence="2">Uncharacterized protein</fullName>
    </submittedName>
</protein>
<keyword evidence="1" id="KW-0472">Membrane</keyword>
<proteinExistence type="predicted"/>
<accession>A0A382N7J8</accession>
<reference evidence="2" key="1">
    <citation type="submission" date="2018-05" db="EMBL/GenBank/DDBJ databases">
        <authorList>
            <person name="Lanie J.A."/>
            <person name="Ng W.-L."/>
            <person name="Kazmierczak K.M."/>
            <person name="Andrzejewski T.M."/>
            <person name="Davidsen T.M."/>
            <person name="Wayne K.J."/>
            <person name="Tettelin H."/>
            <person name="Glass J.I."/>
            <person name="Rusch D."/>
            <person name="Podicherti R."/>
            <person name="Tsui H.-C.T."/>
            <person name="Winkler M.E."/>
        </authorList>
    </citation>
    <scope>NUCLEOTIDE SEQUENCE</scope>
</reference>
<dbReference type="EMBL" id="UINC01098541">
    <property type="protein sequence ID" value="SVC57143.1"/>
    <property type="molecule type" value="Genomic_DNA"/>
</dbReference>
<gene>
    <name evidence="2" type="ORF">METZ01_LOCUS309997</name>
</gene>
<feature type="transmembrane region" description="Helical" evidence="1">
    <location>
        <begin position="37"/>
        <end position="58"/>
    </location>
</feature>
<evidence type="ECO:0000313" key="2">
    <source>
        <dbReference type="EMBL" id="SVC57143.1"/>
    </source>
</evidence>
<sequence length="64" mass="7137">MSKKYSDGTMPLIISYILIVCGSIMIILLFFDKGDDALLKWTKLLLGPLSLFLGIGGYRNRPKS</sequence>
<keyword evidence="1" id="KW-1133">Transmembrane helix</keyword>
<evidence type="ECO:0000256" key="1">
    <source>
        <dbReference type="SAM" id="Phobius"/>
    </source>
</evidence>
<organism evidence="2">
    <name type="scientific">marine metagenome</name>
    <dbReference type="NCBI Taxonomy" id="408172"/>
    <lineage>
        <taxon>unclassified sequences</taxon>
        <taxon>metagenomes</taxon>
        <taxon>ecological metagenomes</taxon>
    </lineage>
</organism>
<keyword evidence="1" id="KW-0812">Transmembrane</keyword>
<name>A0A382N7J8_9ZZZZ</name>
<dbReference type="AlphaFoldDB" id="A0A382N7J8"/>
<feature type="transmembrane region" description="Helical" evidence="1">
    <location>
        <begin position="12"/>
        <end position="31"/>
    </location>
</feature>